<keyword evidence="2" id="KW-0333">Golgi apparatus</keyword>
<evidence type="ECO:0000256" key="3">
    <source>
        <dbReference type="ARBA" id="ARBA00023121"/>
    </source>
</evidence>
<dbReference type="OrthoDB" id="4717569at2"/>
<keyword evidence="4" id="KW-0472">Membrane</keyword>
<gene>
    <name evidence="5" type="ORF">DEJ46_23330</name>
</gene>
<evidence type="ECO:0000313" key="6">
    <source>
        <dbReference type="Proteomes" id="UP000324106"/>
    </source>
</evidence>
<comment type="subcellular location">
    <subcellularLocation>
        <location evidence="1">Golgi apparatus membrane</location>
        <topology evidence="1">Peripheral membrane protein</topology>
        <orientation evidence="1">Cytoplasmic side</orientation>
    </subcellularLocation>
</comment>
<name>A0A5P2AUF6_STRVZ</name>
<dbReference type="AlphaFoldDB" id="A0A5P2AUF6"/>
<dbReference type="Proteomes" id="UP000324106">
    <property type="component" value="Chromosome"/>
</dbReference>
<dbReference type="Pfam" id="PF05719">
    <property type="entry name" value="GPP34"/>
    <property type="match status" value="1"/>
</dbReference>
<proteinExistence type="predicted"/>
<evidence type="ECO:0008006" key="7">
    <source>
        <dbReference type="Google" id="ProtNLM"/>
    </source>
</evidence>
<evidence type="ECO:0000313" key="5">
    <source>
        <dbReference type="EMBL" id="QES21676.1"/>
    </source>
</evidence>
<dbReference type="InterPro" id="IPR008628">
    <property type="entry name" value="GPP34-like"/>
</dbReference>
<sequence length="219" mass="22413">MRGTAVTTLAGDMILLAFDAEGGRLPVRQSLAPAVRGALLAELLDGGALTDEAGTAAGAVGEAPRDAALREVWQRIAGEPGRKWLHWVRKDGRASIHEVLRGLEKDGLLERSSGRVFGLFPLERVGLTPAGLAAAREVRAAVAAAAEVPTARAADGGAADGRAALLAGLAHAGGQLGTTLSADRRRALKDRLTALSEDAAPVSAAVRRAVQDLQGAAVS</sequence>
<dbReference type="GO" id="GO:0005737">
    <property type="term" value="C:cytoplasm"/>
    <property type="evidence" value="ECO:0007669"/>
    <property type="project" value="UniProtKB-ARBA"/>
</dbReference>
<evidence type="ECO:0000256" key="2">
    <source>
        <dbReference type="ARBA" id="ARBA00023034"/>
    </source>
</evidence>
<accession>A0A5P2AUF6</accession>
<reference evidence="5 6" key="1">
    <citation type="submission" date="2018-05" db="EMBL/GenBank/DDBJ databases">
        <title>Streptomyces venezuelae.</title>
        <authorList>
            <person name="Kim W."/>
            <person name="Lee N."/>
            <person name="Cho B.-K."/>
        </authorList>
    </citation>
    <scope>NUCLEOTIDE SEQUENCE [LARGE SCALE GENOMIC DNA]</scope>
    <source>
        <strain evidence="5 6">ATCC 15068</strain>
    </source>
</reference>
<dbReference type="GO" id="GO:0070273">
    <property type="term" value="F:phosphatidylinositol-4-phosphate binding"/>
    <property type="evidence" value="ECO:0007669"/>
    <property type="project" value="InterPro"/>
</dbReference>
<evidence type="ECO:0000256" key="1">
    <source>
        <dbReference type="ARBA" id="ARBA00004255"/>
    </source>
</evidence>
<keyword evidence="3" id="KW-0446">Lipid-binding</keyword>
<dbReference type="InterPro" id="IPR038261">
    <property type="entry name" value="GPP34-like_sf"/>
</dbReference>
<organism evidence="5 6">
    <name type="scientific">Streptomyces venezuelae</name>
    <dbReference type="NCBI Taxonomy" id="54571"/>
    <lineage>
        <taxon>Bacteria</taxon>
        <taxon>Bacillati</taxon>
        <taxon>Actinomycetota</taxon>
        <taxon>Actinomycetes</taxon>
        <taxon>Kitasatosporales</taxon>
        <taxon>Streptomycetaceae</taxon>
        <taxon>Streptomyces</taxon>
    </lineage>
</organism>
<dbReference type="Gene3D" id="1.10.3630.10">
    <property type="entry name" value="yeast vps74-n-term truncation variant domain like"/>
    <property type="match status" value="1"/>
</dbReference>
<dbReference type="GO" id="GO:0012505">
    <property type="term" value="C:endomembrane system"/>
    <property type="evidence" value="ECO:0007669"/>
    <property type="project" value="UniProtKB-ARBA"/>
</dbReference>
<protein>
    <recommendedName>
        <fullName evidence="7">GPP34 family phosphoprotein</fullName>
    </recommendedName>
</protein>
<evidence type="ECO:0000256" key="4">
    <source>
        <dbReference type="ARBA" id="ARBA00023136"/>
    </source>
</evidence>
<dbReference type="EMBL" id="CP029194">
    <property type="protein sequence ID" value="QES21676.1"/>
    <property type="molecule type" value="Genomic_DNA"/>
</dbReference>